<keyword evidence="2" id="KW-0645">Protease</keyword>
<dbReference type="InterPro" id="IPR001300">
    <property type="entry name" value="Peptidase_C2_calpain_cat"/>
</dbReference>
<dbReference type="PANTHER" id="PTHR10183:SF379">
    <property type="entry name" value="CALPAIN-5"/>
    <property type="match status" value="1"/>
</dbReference>
<feature type="domain" description="Calpain catalytic" evidence="6">
    <location>
        <begin position="56"/>
        <end position="366"/>
    </location>
</feature>
<sequence length="433" mass="48362">MSFQKLVCCWADLLYGRACCLWNCIFAPCVLGVWSFSIYCCGCLRIYASRNGSSSLFKDQTFPASAKSLGDHDEEVVWLRATKYARTKSLQLVHDGLDVCAVCRGASGEAWLLSAVASVAARGSLHHLFESLERTARGKYILRLFDGAHQRWQRITLDDRVPCEREAYDEEKRFKPIFLNSKDNDLFLLLIEKAFAKVLGGYHRLKEGSTAWALSAMTGDQTRIFVRAEDGSWARKELEEELDDAGERSLSLFGTGVELSPEVLFEVLRKYCLLESVLCAAGASASSGLHPKQTYGILDVRKVPAGLKLGDWLKVVQMRHLAEATPWRSRDPEVREAMGVDDETSFWMSWEEFLATWRTIAVVDLPSGIESLRFQVTGGSPLAPAVACLGGCTRFWCGLGCRHLYCPYRVVQMGDASICSEERTVLGFGLEKE</sequence>
<dbReference type="Gene3D" id="3.90.70.10">
    <property type="entry name" value="Cysteine proteinases"/>
    <property type="match status" value="1"/>
</dbReference>
<evidence type="ECO:0000256" key="1">
    <source>
        <dbReference type="ARBA" id="ARBA00007623"/>
    </source>
</evidence>
<dbReference type="Proteomes" id="UP001642484">
    <property type="component" value="Unassembled WGS sequence"/>
</dbReference>
<dbReference type="PRINTS" id="PR00704">
    <property type="entry name" value="CALPAIN"/>
</dbReference>
<keyword evidence="8" id="KW-1185">Reference proteome</keyword>
<comment type="similarity">
    <text evidence="1">Belongs to the peptidase C2 family.</text>
</comment>
<evidence type="ECO:0000313" key="8">
    <source>
        <dbReference type="Proteomes" id="UP001642484"/>
    </source>
</evidence>
<protein>
    <recommendedName>
        <fullName evidence="6">Calpain catalytic domain-containing protein</fullName>
    </recommendedName>
</protein>
<dbReference type="PROSITE" id="PS50203">
    <property type="entry name" value="CALPAIN_CAT"/>
    <property type="match status" value="1"/>
</dbReference>
<dbReference type="SMART" id="SM00230">
    <property type="entry name" value="CysPc"/>
    <property type="match status" value="1"/>
</dbReference>
<keyword evidence="3" id="KW-0378">Hydrolase</keyword>
<accession>A0ABP0IZI9</accession>
<evidence type="ECO:0000256" key="2">
    <source>
        <dbReference type="ARBA" id="ARBA00022670"/>
    </source>
</evidence>
<evidence type="ECO:0000259" key="6">
    <source>
        <dbReference type="PROSITE" id="PS50203"/>
    </source>
</evidence>
<evidence type="ECO:0000256" key="5">
    <source>
        <dbReference type="PROSITE-ProRule" id="PRU00239"/>
    </source>
</evidence>
<dbReference type="PANTHER" id="PTHR10183">
    <property type="entry name" value="CALPAIN"/>
    <property type="match status" value="1"/>
</dbReference>
<keyword evidence="4" id="KW-0788">Thiol protease</keyword>
<comment type="caution">
    <text evidence="5">Lacks conserved residue(s) required for the propagation of feature annotation.</text>
</comment>
<comment type="caution">
    <text evidence="7">The sequence shown here is derived from an EMBL/GenBank/DDBJ whole genome shotgun (WGS) entry which is preliminary data.</text>
</comment>
<dbReference type="EMBL" id="CAXAMN010004058">
    <property type="protein sequence ID" value="CAK9007474.1"/>
    <property type="molecule type" value="Genomic_DNA"/>
</dbReference>
<reference evidence="7 8" key="1">
    <citation type="submission" date="2024-02" db="EMBL/GenBank/DDBJ databases">
        <authorList>
            <person name="Chen Y."/>
            <person name="Shah S."/>
            <person name="Dougan E. K."/>
            <person name="Thang M."/>
            <person name="Chan C."/>
        </authorList>
    </citation>
    <scope>NUCLEOTIDE SEQUENCE [LARGE SCALE GENOMIC DNA]</scope>
</reference>
<gene>
    <name evidence="7" type="ORF">CCMP2556_LOCUS8858</name>
</gene>
<dbReference type="InterPro" id="IPR038765">
    <property type="entry name" value="Papain-like_cys_pep_sf"/>
</dbReference>
<evidence type="ECO:0000313" key="7">
    <source>
        <dbReference type="EMBL" id="CAK9007474.1"/>
    </source>
</evidence>
<dbReference type="InterPro" id="IPR022684">
    <property type="entry name" value="Calpain_cysteine_protease"/>
</dbReference>
<dbReference type="Pfam" id="PF00648">
    <property type="entry name" value="Peptidase_C2"/>
    <property type="match status" value="1"/>
</dbReference>
<evidence type="ECO:0000256" key="4">
    <source>
        <dbReference type="ARBA" id="ARBA00022807"/>
    </source>
</evidence>
<proteinExistence type="inferred from homology"/>
<dbReference type="SUPFAM" id="SSF54001">
    <property type="entry name" value="Cysteine proteinases"/>
    <property type="match status" value="1"/>
</dbReference>
<organism evidence="7 8">
    <name type="scientific">Durusdinium trenchii</name>
    <dbReference type="NCBI Taxonomy" id="1381693"/>
    <lineage>
        <taxon>Eukaryota</taxon>
        <taxon>Sar</taxon>
        <taxon>Alveolata</taxon>
        <taxon>Dinophyceae</taxon>
        <taxon>Suessiales</taxon>
        <taxon>Symbiodiniaceae</taxon>
        <taxon>Durusdinium</taxon>
    </lineage>
</organism>
<name>A0ABP0IZI9_9DINO</name>
<evidence type="ECO:0000256" key="3">
    <source>
        <dbReference type="ARBA" id="ARBA00022801"/>
    </source>
</evidence>